<protein>
    <recommendedName>
        <fullName evidence="5">Tetratricopeptide repeat protein 25</fullName>
    </recommendedName>
</protein>
<dbReference type="PANTHER" id="PTHR21391:SF0">
    <property type="entry name" value="AT04489P-RELATED"/>
    <property type="match status" value="1"/>
</dbReference>
<evidence type="ECO:0008006" key="5">
    <source>
        <dbReference type="Google" id="ProtNLM"/>
    </source>
</evidence>
<reference evidence="3 4" key="1">
    <citation type="submission" date="2021-06" db="EMBL/GenBank/DDBJ databases">
        <title>A haploid diamondback moth (Plutella xylostella L.) genome assembly resolves 31 chromosomes and identifies a diamide resistance mutation.</title>
        <authorList>
            <person name="Ward C.M."/>
            <person name="Perry K.D."/>
            <person name="Baker G."/>
            <person name="Powis K."/>
            <person name="Heckel D.G."/>
            <person name="Baxter S.W."/>
        </authorList>
    </citation>
    <scope>NUCLEOTIDE SEQUENCE [LARGE SCALE GENOMIC DNA]</scope>
    <source>
        <strain evidence="3 4">LV</strain>
        <tissue evidence="3">Single pupa</tissue>
    </source>
</reference>
<dbReference type="PROSITE" id="PS50005">
    <property type="entry name" value="TPR"/>
    <property type="match status" value="1"/>
</dbReference>
<dbReference type="EMBL" id="JAHIBW010000007">
    <property type="protein sequence ID" value="KAG7309211.1"/>
    <property type="molecule type" value="Genomic_DNA"/>
</dbReference>
<feature type="repeat" description="TPR" evidence="1">
    <location>
        <begin position="10"/>
        <end position="43"/>
    </location>
</feature>
<dbReference type="SMART" id="SM00028">
    <property type="entry name" value="TPR"/>
    <property type="match status" value="2"/>
</dbReference>
<dbReference type="Gene3D" id="1.25.40.10">
    <property type="entry name" value="Tetratricopeptide repeat domain"/>
    <property type="match status" value="1"/>
</dbReference>
<gene>
    <name evidence="3" type="ORF">JYU34_005138</name>
</gene>
<dbReference type="PANTHER" id="PTHR21391">
    <property type="entry name" value="AT04489P-RELATED"/>
    <property type="match status" value="1"/>
</dbReference>
<feature type="region of interest" description="Disordered" evidence="2">
    <location>
        <begin position="543"/>
        <end position="565"/>
    </location>
</feature>
<name>A0ABQ7QVY4_PLUXY</name>
<dbReference type="InterPro" id="IPR011990">
    <property type="entry name" value="TPR-like_helical_dom_sf"/>
</dbReference>
<evidence type="ECO:0000313" key="4">
    <source>
        <dbReference type="Proteomes" id="UP000823941"/>
    </source>
</evidence>
<feature type="compositionally biased region" description="Basic residues" evidence="2">
    <location>
        <begin position="551"/>
        <end position="565"/>
    </location>
</feature>
<comment type="caution">
    <text evidence="3">The sequence shown here is derived from an EMBL/GenBank/DDBJ whole genome shotgun (WGS) entry which is preliminary data.</text>
</comment>
<evidence type="ECO:0000256" key="2">
    <source>
        <dbReference type="SAM" id="MobiDB-lite"/>
    </source>
</evidence>
<dbReference type="InterPro" id="IPR019734">
    <property type="entry name" value="TPR_rpt"/>
</dbReference>
<evidence type="ECO:0000256" key="1">
    <source>
        <dbReference type="PROSITE-ProRule" id="PRU00339"/>
    </source>
</evidence>
<sequence length="595" mass="68176">MEEKELFGALTVYRERGAYLRRLEQFDKSLAAYDQALATHPQDIRLLTGRSQTCADAARPAPALRDAERALALQPDHLPATHMQARALYAITEFERSLVVNHRGYEKRRQPPYFLEGINQGRETIQDCIGTNAGDVMIDFLPLIKKVEKKRIYEDQHPKSLHKCRIPKCEAHRKLTQAQARRRLMLSRVLAMKYLGPMAYDKFFLQDRQVDPRLDSANAAGSRELRALVDEALRSLIERQDMLHAQRPYYSIKLAEKTVSKHHSEFMKAMLEAEQETSTRTADRLIQKVENSMRQSHVNEVISQAERMQTFLDKKTPRTLPDKEKFIDRLYRAVGEGYLLQHRLSYSLSERGNRRRIAFLMGLPTGRPRSFDSVMANYPYKFHDLKTATEKLTATLDMCENSTQRCWLYYELSRLTCAQKNYSLAKFYAKRCQREAEALNSPTWFLNGCFAVMSGDMQQGNANDVRETVDTAMEWSGRLPEPGRVQEFLGRCAEVAGETAAAAADERRAAAARERQLLQVMDPAERTDMRVLLKRMAALPAGRRGALLPGPRRRPSPRSERRRRLQRGLTVVPGPDQALPAPPKSDVLGFQVFDF</sequence>
<keyword evidence="4" id="KW-1185">Reference proteome</keyword>
<dbReference type="SUPFAM" id="SSF48452">
    <property type="entry name" value="TPR-like"/>
    <property type="match status" value="1"/>
</dbReference>
<proteinExistence type="predicted"/>
<dbReference type="Proteomes" id="UP000823941">
    <property type="component" value="Chromosome 7"/>
</dbReference>
<keyword evidence="1" id="KW-0802">TPR repeat</keyword>
<evidence type="ECO:0000313" key="3">
    <source>
        <dbReference type="EMBL" id="KAG7309211.1"/>
    </source>
</evidence>
<organism evidence="3 4">
    <name type="scientific">Plutella xylostella</name>
    <name type="common">Diamondback moth</name>
    <name type="synonym">Plutella maculipennis</name>
    <dbReference type="NCBI Taxonomy" id="51655"/>
    <lineage>
        <taxon>Eukaryota</taxon>
        <taxon>Metazoa</taxon>
        <taxon>Ecdysozoa</taxon>
        <taxon>Arthropoda</taxon>
        <taxon>Hexapoda</taxon>
        <taxon>Insecta</taxon>
        <taxon>Pterygota</taxon>
        <taxon>Neoptera</taxon>
        <taxon>Endopterygota</taxon>
        <taxon>Lepidoptera</taxon>
        <taxon>Glossata</taxon>
        <taxon>Ditrysia</taxon>
        <taxon>Yponomeutoidea</taxon>
        <taxon>Plutellidae</taxon>
        <taxon>Plutella</taxon>
    </lineage>
</organism>
<accession>A0ABQ7QVY4</accession>